<dbReference type="Pfam" id="PF06527">
    <property type="entry name" value="TniQ"/>
    <property type="match status" value="1"/>
</dbReference>
<evidence type="ECO:0000313" key="2">
    <source>
        <dbReference type="EMBL" id="GBG18805.1"/>
    </source>
</evidence>
<proteinExistence type="predicted"/>
<comment type="caution">
    <text evidence="2">The sequence shown here is derived from an EMBL/GenBank/DDBJ whole genome shotgun (WGS) entry which is preliminary data.</text>
</comment>
<dbReference type="AlphaFoldDB" id="A0A2R5FKK1"/>
<evidence type="ECO:0000259" key="1">
    <source>
        <dbReference type="Pfam" id="PF06527"/>
    </source>
</evidence>
<name>A0A2R5FKK1_NOSCO</name>
<gene>
    <name evidence="2" type="ORF">NIES4072_24700</name>
</gene>
<dbReference type="EMBL" id="BDUD01000001">
    <property type="protein sequence ID" value="GBG18805.1"/>
    <property type="molecule type" value="Genomic_DNA"/>
</dbReference>
<sequence length="526" mass="61062">MKYKKLSIYESLELHPPEISECSRLYSLEPIGIGTPDCESLTSYIIRLSQAHCVTVNKLLHPNILKHFERKDLSDYSQLIYRLLRLPQNLKSFNGLGLITTKLSQQLEALTLRNDLSFLTMLSWSEVTTYHQLFRGHQAWCPVCYEEWQMNKKPLYTPLLWFLHPVKICLHHCQYLLEECPHCQKMLPIIVKQMQPGYCSQCGKWLGSSSSIKTCPQSIYEDNIKWHEYVTISIGELIAAAPHLSSLPTRDRTAQVLNAYFSANNITKGKIATFTRFIAIDPGNIFAYIYKKRIPRIDKLLQITSALQVSPLKFFTEDINTLIGKLQVNSQPFVKVQDQDNKPKQTKLDKIKIQQVLTEALGEEAPPSLTEVAKRLKCSRQSLKNYCPELHQILKLRHAEYVKTISKYSLKMRHFLEAGLIENPPPSMQSLIKRLEINNSPTLYKLFPELCHQISKRHKEYRNACTLEKRNQVIHEMNEAIYKLHKQGKEPTLAQIRKLLTKPGYTRDQFFQNALFKTRKELGYEN</sequence>
<feature type="domain" description="TniQ" evidence="1">
    <location>
        <begin position="30"/>
        <end position="174"/>
    </location>
</feature>
<reference evidence="2 3" key="1">
    <citation type="submission" date="2017-06" db="EMBL/GenBank/DDBJ databases">
        <title>Genome sequencing of cyanobaciteial culture collection at National Institute for Environmental Studies (NIES).</title>
        <authorList>
            <person name="Hirose Y."/>
            <person name="Shimura Y."/>
            <person name="Fujisawa T."/>
            <person name="Nakamura Y."/>
            <person name="Kawachi M."/>
        </authorList>
    </citation>
    <scope>NUCLEOTIDE SEQUENCE [LARGE SCALE GENOMIC DNA]</scope>
    <source>
        <strain evidence="2 3">NIES-4072</strain>
    </source>
</reference>
<dbReference type="Proteomes" id="UP000245124">
    <property type="component" value="Unassembled WGS sequence"/>
</dbReference>
<protein>
    <recommendedName>
        <fullName evidence="1">TniQ domain-containing protein</fullName>
    </recommendedName>
</protein>
<dbReference type="OrthoDB" id="7029747at2"/>
<dbReference type="RefSeq" id="WP_109008743.1">
    <property type="nucleotide sequence ID" value="NZ_BDUD01000001.1"/>
</dbReference>
<evidence type="ECO:0000313" key="3">
    <source>
        <dbReference type="Proteomes" id="UP000245124"/>
    </source>
</evidence>
<dbReference type="InterPro" id="IPR009492">
    <property type="entry name" value="TniQ"/>
</dbReference>
<accession>A0A2R5FKK1</accession>
<organism evidence="2 3">
    <name type="scientific">Nostoc commune NIES-4072</name>
    <dbReference type="NCBI Taxonomy" id="2005467"/>
    <lineage>
        <taxon>Bacteria</taxon>
        <taxon>Bacillati</taxon>
        <taxon>Cyanobacteriota</taxon>
        <taxon>Cyanophyceae</taxon>
        <taxon>Nostocales</taxon>
        <taxon>Nostocaceae</taxon>
        <taxon>Nostoc</taxon>
    </lineage>
</organism>
<keyword evidence="3" id="KW-1185">Reference proteome</keyword>